<evidence type="ECO:0000256" key="2">
    <source>
        <dbReference type="SAM" id="Phobius"/>
    </source>
</evidence>
<dbReference type="EMBL" id="LZZM01000043">
    <property type="protein sequence ID" value="OOM81876.1"/>
    <property type="molecule type" value="Genomic_DNA"/>
</dbReference>
<proteinExistence type="predicted"/>
<keyword evidence="1" id="KW-0175">Coiled coil</keyword>
<keyword evidence="2" id="KW-0472">Membrane</keyword>
<keyword evidence="4" id="KW-1185">Reference proteome</keyword>
<feature type="coiled-coil region" evidence="1">
    <location>
        <begin position="1"/>
        <end position="31"/>
    </location>
</feature>
<dbReference type="OrthoDB" id="9987104at2"/>
<evidence type="ECO:0000256" key="1">
    <source>
        <dbReference type="SAM" id="Coils"/>
    </source>
</evidence>
<feature type="transmembrane region" description="Helical" evidence="2">
    <location>
        <begin position="38"/>
        <end position="67"/>
    </location>
</feature>
<evidence type="ECO:0000313" key="4">
    <source>
        <dbReference type="Proteomes" id="UP000190890"/>
    </source>
</evidence>
<dbReference type="AlphaFoldDB" id="A0A1S8TVW1"/>
<sequence length="73" mass="8738">MKLFNRRYEKLEDEIKNKEARKEEFKKLKDENLGGRDVFALIIAMFQLIIPFAIGIIVIYFLIILFITKVWMA</sequence>
<accession>A0A1S8TVW1</accession>
<reference evidence="3 4" key="1">
    <citation type="submission" date="2016-05" db="EMBL/GenBank/DDBJ databases">
        <title>Microbial solvent formation.</title>
        <authorList>
            <person name="Poehlein A."/>
            <person name="Montoya Solano J.D."/>
            <person name="Flitsch S."/>
            <person name="Krabben P."/>
            <person name="Duerre P."/>
            <person name="Daniel R."/>
        </authorList>
    </citation>
    <scope>NUCLEOTIDE SEQUENCE [LARGE SCALE GENOMIC DNA]</scope>
    <source>
        <strain evidence="3 4">DSM 2619</strain>
    </source>
</reference>
<organism evidence="3 4">
    <name type="scientific">Clostridium puniceum</name>
    <dbReference type="NCBI Taxonomy" id="29367"/>
    <lineage>
        <taxon>Bacteria</taxon>
        <taxon>Bacillati</taxon>
        <taxon>Bacillota</taxon>
        <taxon>Clostridia</taxon>
        <taxon>Eubacteriales</taxon>
        <taxon>Clostridiaceae</taxon>
        <taxon>Clostridium</taxon>
    </lineage>
</organism>
<gene>
    <name evidence="3" type="ORF">CLPUN_07380</name>
</gene>
<dbReference type="STRING" id="29367.CLPUN_07380"/>
<protein>
    <submittedName>
        <fullName evidence="3">Uncharacterized protein</fullName>
    </submittedName>
</protein>
<dbReference type="RefSeq" id="WP_077846020.1">
    <property type="nucleotide sequence ID" value="NZ_LZZM01000043.1"/>
</dbReference>
<dbReference type="Proteomes" id="UP000190890">
    <property type="component" value="Unassembled WGS sequence"/>
</dbReference>
<keyword evidence="2" id="KW-1133">Transmembrane helix</keyword>
<keyword evidence="2" id="KW-0812">Transmembrane</keyword>
<comment type="caution">
    <text evidence="3">The sequence shown here is derived from an EMBL/GenBank/DDBJ whole genome shotgun (WGS) entry which is preliminary data.</text>
</comment>
<name>A0A1S8TVW1_9CLOT</name>
<evidence type="ECO:0000313" key="3">
    <source>
        <dbReference type="EMBL" id="OOM81876.1"/>
    </source>
</evidence>